<comment type="caution">
    <text evidence="2">The sequence shown here is derived from an EMBL/GenBank/DDBJ whole genome shotgun (WGS) entry which is preliminary data.</text>
</comment>
<evidence type="ECO:0000313" key="3">
    <source>
        <dbReference type="Proteomes" id="UP001153269"/>
    </source>
</evidence>
<dbReference type="Proteomes" id="UP001153269">
    <property type="component" value="Unassembled WGS sequence"/>
</dbReference>
<proteinExistence type="predicted"/>
<feature type="compositionally biased region" description="Basic and acidic residues" evidence="1">
    <location>
        <begin position="82"/>
        <end position="96"/>
    </location>
</feature>
<protein>
    <submittedName>
        <fullName evidence="2">Uncharacterized protein</fullName>
    </submittedName>
</protein>
<accession>A0A9N7ULJ6</accession>
<feature type="region of interest" description="Disordered" evidence="1">
    <location>
        <begin position="1"/>
        <end position="32"/>
    </location>
</feature>
<dbReference type="AlphaFoldDB" id="A0A9N7ULJ6"/>
<organism evidence="2 3">
    <name type="scientific">Pleuronectes platessa</name>
    <name type="common">European plaice</name>
    <dbReference type="NCBI Taxonomy" id="8262"/>
    <lineage>
        <taxon>Eukaryota</taxon>
        <taxon>Metazoa</taxon>
        <taxon>Chordata</taxon>
        <taxon>Craniata</taxon>
        <taxon>Vertebrata</taxon>
        <taxon>Euteleostomi</taxon>
        <taxon>Actinopterygii</taxon>
        <taxon>Neopterygii</taxon>
        <taxon>Teleostei</taxon>
        <taxon>Neoteleostei</taxon>
        <taxon>Acanthomorphata</taxon>
        <taxon>Carangaria</taxon>
        <taxon>Pleuronectiformes</taxon>
        <taxon>Pleuronectoidei</taxon>
        <taxon>Pleuronectidae</taxon>
        <taxon>Pleuronectes</taxon>
    </lineage>
</organism>
<feature type="region of interest" description="Disordered" evidence="1">
    <location>
        <begin position="82"/>
        <end position="184"/>
    </location>
</feature>
<feature type="compositionally biased region" description="Polar residues" evidence="1">
    <location>
        <begin position="150"/>
        <end position="162"/>
    </location>
</feature>
<evidence type="ECO:0000256" key="1">
    <source>
        <dbReference type="SAM" id="MobiDB-lite"/>
    </source>
</evidence>
<feature type="compositionally biased region" description="Basic and acidic residues" evidence="1">
    <location>
        <begin position="104"/>
        <end position="115"/>
    </location>
</feature>
<feature type="compositionally biased region" description="Basic residues" evidence="1">
    <location>
        <begin position="173"/>
        <end position="184"/>
    </location>
</feature>
<gene>
    <name evidence="2" type="ORF">PLEPLA_LOCUS21806</name>
</gene>
<evidence type="ECO:0000313" key="2">
    <source>
        <dbReference type="EMBL" id="CAB1433715.1"/>
    </source>
</evidence>
<keyword evidence="3" id="KW-1185">Reference proteome</keyword>
<reference evidence="2" key="1">
    <citation type="submission" date="2020-03" db="EMBL/GenBank/DDBJ databases">
        <authorList>
            <person name="Weist P."/>
        </authorList>
    </citation>
    <scope>NUCLEOTIDE SEQUENCE</scope>
</reference>
<dbReference type="EMBL" id="CADEAL010001589">
    <property type="protein sequence ID" value="CAB1433715.1"/>
    <property type="molecule type" value="Genomic_DNA"/>
</dbReference>
<sequence>METRGEGIITPPQSPSVKDQGRPRGPLSFKDWRSPWLSAHSKSFNYRPHHRAVEAEENRAREHARGIKEVAFVGGLREPAIQKESWKTEGPGKEKVNAVQMQKAGERESETKREAGAPGRFVGRYLPEQHSLPCVSPSKHSTAEAKPSLEQMSTQQHNNTEGPASPQAARSERRARVKGHGGAD</sequence>
<name>A0A9N7ULJ6_PLEPL</name>